<comment type="caution">
    <text evidence="3">The sequence shown here is derived from an EMBL/GenBank/DDBJ whole genome shotgun (WGS) entry which is preliminary data.</text>
</comment>
<dbReference type="CDD" id="cd00037">
    <property type="entry name" value="CLECT"/>
    <property type="match status" value="1"/>
</dbReference>
<dbReference type="SMART" id="SM00034">
    <property type="entry name" value="CLECT"/>
    <property type="match status" value="1"/>
</dbReference>
<dbReference type="InterPro" id="IPR016187">
    <property type="entry name" value="CTDL_fold"/>
</dbReference>
<dbReference type="InterPro" id="IPR016186">
    <property type="entry name" value="C-type_lectin-like/link_sf"/>
</dbReference>
<reference evidence="3" key="1">
    <citation type="submission" date="2020-10" db="EMBL/GenBank/DDBJ databases">
        <authorList>
            <person name="Kikuchi T."/>
        </authorList>
    </citation>
    <scope>NUCLEOTIDE SEQUENCE</scope>
    <source>
        <strain evidence="3">NKZ352</strain>
    </source>
</reference>
<feature type="compositionally biased region" description="Basic residues" evidence="1">
    <location>
        <begin position="250"/>
        <end position="264"/>
    </location>
</feature>
<feature type="compositionally biased region" description="Basic and acidic residues" evidence="1">
    <location>
        <begin position="219"/>
        <end position="234"/>
    </location>
</feature>
<dbReference type="EMBL" id="CAJGYM010000109">
    <property type="protein sequence ID" value="CAD6197919.1"/>
    <property type="molecule type" value="Genomic_DNA"/>
</dbReference>
<dbReference type="Proteomes" id="UP000835052">
    <property type="component" value="Unassembled WGS sequence"/>
</dbReference>
<sequence>MGIYGLLPSLASRVLVEAECGGCGKACHPYVATQPLPIGLCVVERCHVGNRCPDDTWKMFARTGGRFWCMKYNDGRLTRDDAEKACQAQNGTLTGFENEEEFAYIRDTAFEAFKKFNLSDGGSYWLDGIRSPNCHGPNNNNCTRLNAFQWSNNLTQGTFAFTKWFAAEPNNSTLIYNLPDLLGLIADIKCSQIDVRPGLYPVAAIYGYFCGASAKKIGSKNDDGDCSSEKDGRGRNRRKPGHHSSEERRRPGHHSSEKKRRPGHHSSEERRRPGHHPSKEGRRPRHDSSREIKRHPTPEKIKARS</sequence>
<accession>A0A8S1HRC5</accession>
<gene>
    <name evidence="3" type="ORF">CAUJ_LOCUS13826</name>
</gene>
<dbReference type="InterPro" id="IPR001304">
    <property type="entry name" value="C-type_lectin-like"/>
</dbReference>
<proteinExistence type="predicted"/>
<name>A0A8S1HRC5_9PELO</name>
<dbReference type="PANTHER" id="PTHR23124">
    <property type="entry name" value="C-TYPE LECTIN DOMAIN-CONTAINING PROTEIN-RELATED-RELATED"/>
    <property type="match status" value="1"/>
</dbReference>
<feature type="region of interest" description="Disordered" evidence="1">
    <location>
        <begin position="218"/>
        <end position="305"/>
    </location>
</feature>
<evidence type="ECO:0000313" key="4">
    <source>
        <dbReference type="Proteomes" id="UP000835052"/>
    </source>
</evidence>
<dbReference type="Gene3D" id="3.10.100.10">
    <property type="entry name" value="Mannose-Binding Protein A, subunit A"/>
    <property type="match status" value="1"/>
</dbReference>
<dbReference type="PROSITE" id="PS50041">
    <property type="entry name" value="C_TYPE_LECTIN_2"/>
    <property type="match status" value="1"/>
</dbReference>
<keyword evidence="4" id="KW-1185">Reference proteome</keyword>
<protein>
    <recommendedName>
        <fullName evidence="2">C-type lectin domain-containing protein</fullName>
    </recommendedName>
</protein>
<evidence type="ECO:0000259" key="2">
    <source>
        <dbReference type="PROSITE" id="PS50041"/>
    </source>
</evidence>
<evidence type="ECO:0000256" key="1">
    <source>
        <dbReference type="SAM" id="MobiDB-lite"/>
    </source>
</evidence>
<evidence type="ECO:0000313" key="3">
    <source>
        <dbReference type="EMBL" id="CAD6197919.1"/>
    </source>
</evidence>
<feature type="compositionally biased region" description="Basic and acidic residues" evidence="1">
    <location>
        <begin position="265"/>
        <end position="305"/>
    </location>
</feature>
<dbReference type="AlphaFoldDB" id="A0A8S1HRC5"/>
<dbReference type="OrthoDB" id="6727623at2759"/>
<organism evidence="3 4">
    <name type="scientific">Caenorhabditis auriculariae</name>
    <dbReference type="NCBI Taxonomy" id="2777116"/>
    <lineage>
        <taxon>Eukaryota</taxon>
        <taxon>Metazoa</taxon>
        <taxon>Ecdysozoa</taxon>
        <taxon>Nematoda</taxon>
        <taxon>Chromadorea</taxon>
        <taxon>Rhabditida</taxon>
        <taxon>Rhabditina</taxon>
        <taxon>Rhabditomorpha</taxon>
        <taxon>Rhabditoidea</taxon>
        <taxon>Rhabditidae</taxon>
        <taxon>Peloderinae</taxon>
        <taxon>Caenorhabditis</taxon>
    </lineage>
</organism>
<feature type="domain" description="C-type lectin" evidence="2">
    <location>
        <begin position="69"/>
        <end position="192"/>
    </location>
</feature>
<dbReference type="SUPFAM" id="SSF56436">
    <property type="entry name" value="C-type lectin-like"/>
    <property type="match status" value="1"/>
</dbReference>